<dbReference type="GeneID" id="78355909"/>
<proteinExistence type="predicted"/>
<protein>
    <submittedName>
        <fullName evidence="1">Lin0147</fullName>
    </submittedName>
</protein>
<dbReference type="Pfam" id="PF09966">
    <property type="entry name" value="DUF2200"/>
    <property type="match status" value="1"/>
</dbReference>
<dbReference type="Gene3D" id="1.10.8.290">
    <property type="entry name" value="uncharacterized protein sp1917 domain"/>
    <property type="match status" value="1"/>
</dbReference>
<dbReference type="AlphaFoldDB" id="A0A380K4S0"/>
<dbReference type="InterPro" id="IPR014580">
    <property type="entry name" value="UCP033199"/>
</dbReference>
<name>A0A380K4S0_9STRE</name>
<reference evidence="1 2" key="1">
    <citation type="submission" date="2018-06" db="EMBL/GenBank/DDBJ databases">
        <authorList>
            <consortium name="Pathogen Informatics"/>
            <person name="Doyle S."/>
        </authorList>
    </citation>
    <scope>NUCLEOTIDE SEQUENCE [LARGE SCALE GENOMIC DNA]</scope>
    <source>
        <strain evidence="1 2">NCTC12224</strain>
    </source>
</reference>
<dbReference type="Proteomes" id="UP000254924">
    <property type="component" value="Unassembled WGS sequence"/>
</dbReference>
<evidence type="ECO:0000313" key="1">
    <source>
        <dbReference type="EMBL" id="SUN59565.1"/>
    </source>
</evidence>
<dbReference type="PIRSF" id="PIRSF033199">
    <property type="entry name" value="UCP033199"/>
    <property type="match status" value="1"/>
</dbReference>
<dbReference type="OrthoDB" id="3192540at2"/>
<gene>
    <name evidence="1" type="ORF">NCTC12224_00440</name>
</gene>
<sequence>MKIFEMTFARMAYVNKVERKQRTREELDEVITWLTGYSEEEIALMCDSQLTMRYFFEQAPTYNPKADLITGVICGVKVQSVKDPLMKKIRQLDKLVDELAKGKAMDKIKRG</sequence>
<keyword evidence="2" id="KW-1185">Reference proteome</keyword>
<dbReference type="InterPro" id="IPR023204">
    <property type="entry name" value="SP1917_dom_sf"/>
</dbReference>
<dbReference type="EMBL" id="UHFN01000007">
    <property type="protein sequence ID" value="SUN59565.1"/>
    <property type="molecule type" value="Genomic_DNA"/>
</dbReference>
<evidence type="ECO:0000313" key="2">
    <source>
        <dbReference type="Proteomes" id="UP000254924"/>
    </source>
</evidence>
<organism evidence="1 2">
    <name type="scientific">Streptococcus hyointestinalis</name>
    <dbReference type="NCBI Taxonomy" id="1337"/>
    <lineage>
        <taxon>Bacteria</taxon>
        <taxon>Bacillati</taxon>
        <taxon>Bacillota</taxon>
        <taxon>Bacilli</taxon>
        <taxon>Lactobacillales</taxon>
        <taxon>Streptococcaceae</taxon>
        <taxon>Streptococcus</taxon>
    </lineage>
</organism>
<accession>A0A380K4S0</accession>
<dbReference type="RefSeq" id="WP_115268018.1">
    <property type="nucleotide sequence ID" value="NZ_JBNPNB010000027.1"/>
</dbReference>